<dbReference type="RefSeq" id="WP_275817371.1">
    <property type="nucleotide sequence ID" value="NZ_BAAANM010000007.1"/>
</dbReference>
<proteinExistence type="predicted"/>
<comment type="caution">
    <text evidence="1">The sequence shown here is derived from an EMBL/GenBank/DDBJ whole genome shotgun (WGS) entry which is preliminary data.</text>
</comment>
<protein>
    <submittedName>
        <fullName evidence="1">Uncharacterized protein</fullName>
    </submittedName>
</protein>
<sequence length="73" mass="8190">MRSNLMQLEQFTTLTVRVGDFIIHTGQGRHRRVVDLRCTGNLGKTLIFDDGSTYHLAAGDSISGYRLNRVGPR</sequence>
<gene>
    <name evidence="1" type="ORF">P2L57_22530</name>
</gene>
<reference evidence="1 2" key="1">
    <citation type="submission" date="2023-03" db="EMBL/GenBank/DDBJ databases">
        <title>Draft genome sequence of type strain Streptomyces ferralitis JCM 14344.</title>
        <authorList>
            <person name="Klaysubun C."/>
            <person name="Duangmal K."/>
        </authorList>
    </citation>
    <scope>NUCLEOTIDE SEQUENCE [LARGE SCALE GENOMIC DNA]</scope>
    <source>
        <strain evidence="1 2">JCM 14344</strain>
    </source>
</reference>
<accession>A0ABT5Z3J2</accession>
<evidence type="ECO:0000313" key="2">
    <source>
        <dbReference type="Proteomes" id="UP001220022"/>
    </source>
</evidence>
<organism evidence="1 2">
    <name type="scientific">Streptantibioticus ferralitis</name>
    <dbReference type="NCBI Taxonomy" id="236510"/>
    <lineage>
        <taxon>Bacteria</taxon>
        <taxon>Bacillati</taxon>
        <taxon>Actinomycetota</taxon>
        <taxon>Actinomycetes</taxon>
        <taxon>Kitasatosporales</taxon>
        <taxon>Streptomycetaceae</taxon>
        <taxon>Streptantibioticus</taxon>
    </lineage>
</organism>
<keyword evidence="2" id="KW-1185">Reference proteome</keyword>
<dbReference type="EMBL" id="JARHTQ010000015">
    <property type="protein sequence ID" value="MDF2258394.1"/>
    <property type="molecule type" value="Genomic_DNA"/>
</dbReference>
<evidence type="ECO:0000313" key="1">
    <source>
        <dbReference type="EMBL" id="MDF2258394.1"/>
    </source>
</evidence>
<name>A0ABT5Z3J2_9ACTN</name>
<dbReference type="Proteomes" id="UP001220022">
    <property type="component" value="Unassembled WGS sequence"/>
</dbReference>